<sequence length="253" mass="27518">MLKLTNVQTFYGQIQALKGIDLEVPEGQIITLLGANGAGKSTTMKTIAGLLKPKKGSIEFLGENVTGLRPDQLLRKGIALVPEGRAILSSMTVLENLEMGAYHRKDKGVKEDIENVMQRFPILFERQTQLAGTLSGGQQQMLAIARALLSKPKLLLLDEPSMGLAPLIVSEIFAIIKEIKETGTTVLLVEQNAKQALKIADFGYVMETGKIIIEGKSADLLTDSRIVEAYLGRKSTKVQEEVQDEGISASKQV</sequence>
<evidence type="ECO:0000256" key="3">
    <source>
        <dbReference type="ARBA" id="ARBA00022741"/>
    </source>
</evidence>
<comment type="similarity">
    <text evidence="1">Belongs to the ABC transporter superfamily.</text>
</comment>
<evidence type="ECO:0000313" key="7">
    <source>
        <dbReference type="EMBL" id="MBD8026231.1"/>
    </source>
</evidence>
<dbReference type="PANTHER" id="PTHR43820:SF4">
    <property type="entry name" value="HIGH-AFFINITY BRANCHED-CHAIN AMINO ACID TRANSPORT ATP-BINDING PROTEIN LIVF"/>
    <property type="match status" value="1"/>
</dbReference>
<dbReference type="SMART" id="SM00382">
    <property type="entry name" value="AAA"/>
    <property type="match status" value="1"/>
</dbReference>
<evidence type="ECO:0000256" key="1">
    <source>
        <dbReference type="ARBA" id="ARBA00005417"/>
    </source>
</evidence>
<keyword evidence="5" id="KW-0029">Amino-acid transport</keyword>
<dbReference type="CDD" id="cd03224">
    <property type="entry name" value="ABC_TM1139_LivF_branched"/>
    <property type="match status" value="1"/>
</dbReference>
<proteinExistence type="inferred from homology"/>
<dbReference type="PANTHER" id="PTHR43820">
    <property type="entry name" value="HIGH-AFFINITY BRANCHED-CHAIN AMINO ACID TRANSPORT ATP-BINDING PROTEIN LIVF"/>
    <property type="match status" value="1"/>
</dbReference>
<dbReference type="Pfam" id="PF00005">
    <property type="entry name" value="ABC_tran"/>
    <property type="match status" value="1"/>
</dbReference>
<dbReference type="InterPro" id="IPR030660">
    <property type="entry name" value="ABC_branched_ATPase_LivF/BraG"/>
</dbReference>
<evidence type="ECO:0000256" key="5">
    <source>
        <dbReference type="ARBA" id="ARBA00022970"/>
    </source>
</evidence>
<dbReference type="SUPFAM" id="SSF52540">
    <property type="entry name" value="P-loop containing nucleoside triphosphate hydrolases"/>
    <property type="match status" value="1"/>
</dbReference>
<evidence type="ECO:0000259" key="6">
    <source>
        <dbReference type="PROSITE" id="PS50893"/>
    </source>
</evidence>
<organism evidence="7 8">
    <name type="scientific">Ureibacillus galli</name>
    <dbReference type="NCBI Taxonomy" id="2762222"/>
    <lineage>
        <taxon>Bacteria</taxon>
        <taxon>Bacillati</taxon>
        <taxon>Bacillota</taxon>
        <taxon>Bacilli</taxon>
        <taxon>Bacillales</taxon>
        <taxon>Caryophanaceae</taxon>
        <taxon>Ureibacillus</taxon>
    </lineage>
</organism>
<dbReference type="InterPro" id="IPR052156">
    <property type="entry name" value="BCAA_Transport_ATP-bd_LivF"/>
</dbReference>
<comment type="caution">
    <text evidence="7">The sequence shown here is derived from an EMBL/GenBank/DDBJ whole genome shotgun (WGS) entry which is preliminary data.</text>
</comment>
<name>A0ABR8XB61_9BACL</name>
<reference evidence="7 8" key="1">
    <citation type="submission" date="2020-08" db="EMBL/GenBank/DDBJ databases">
        <title>A Genomic Blueprint of the Chicken Gut Microbiome.</title>
        <authorList>
            <person name="Gilroy R."/>
            <person name="Ravi A."/>
            <person name="Getino M."/>
            <person name="Pursley I."/>
            <person name="Horton D.L."/>
            <person name="Alikhan N.-F."/>
            <person name="Baker D."/>
            <person name="Gharbi K."/>
            <person name="Hall N."/>
            <person name="Watson M."/>
            <person name="Adriaenssens E.M."/>
            <person name="Foster-Nyarko E."/>
            <person name="Jarju S."/>
            <person name="Secka A."/>
            <person name="Antonio M."/>
            <person name="Oren A."/>
            <person name="Chaudhuri R."/>
            <person name="La Ragione R.M."/>
            <person name="Hildebrand F."/>
            <person name="Pallen M.J."/>
        </authorList>
    </citation>
    <scope>NUCLEOTIDE SEQUENCE [LARGE SCALE GENOMIC DNA]</scope>
    <source>
        <strain evidence="7 8">Re31</strain>
    </source>
</reference>
<dbReference type="GO" id="GO:0005524">
    <property type="term" value="F:ATP binding"/>
    <property type="evidence" value="ECO:0007669"/>
    <property type="project" value="UniProtKB-KW"/>
</dbReference>
<dbReference type="PROSITE" id="PS00211">
    <property type="entry name" value="ABC_TRANSPORTER_1"/>
    <property type="match status" value="1"/>
</dbReference>
<dbReference type="EMBL" id="JACSQA010000006">
    <property type="protein sequence ID" value="MBD8026231.1"/>
    <property type="molecule type" value="Genomic_DNA"/>
</dbReference>
<dbReference type="Proteomes" id="UP000640930">
    <property type="component" value="Unassembled WGS sequence"/>
</dbReference>
<dbReference type="InterPro" id="IPR017871">
    <property type="entry name" value="ABC_transporter-like_CS"/>
</dbReference>
<feature type="domain" description="ABC transporter" evidence="6">
    <location>
        <begin position="2"/>
        <end position="233"/>
    </location>
</feature>
<dbReference type="PIRSF" id="PIRSF039137">
    <property type="entry name" value="ABC_branched_ATPase"/>
    <property type="match status" value="1"/>
</dbReference>
<dbReference type="RefSeq" id="WP_191706744.1">
    <property type="nucleotide sequence ID" value="NZ_JACSQA010000006.1"/>
</dbReference>
<dbReference type="PROSITE" id="PS50893">
    <property type="entry name" value="ABC_TRANSPORTER_2"/>
    <property type="match status" value="1"/>
</dbReference>
<evidence type="ECO:0000256" key="4">
    <source>
        <dbReference type="ARBA" id="ARBA00022840"/>
    </source>
</evidence>
<protein>
    <submittedName>
        <fullName evidence="7">ABC transporter ATP-binding protein</fullName>
    </submittedName>
</protein>
<dbReference type="InterPro" id="IPR003439">
    <property type="entry name" value="ABC_transporter-like_ATP-bd"/>
</dbReference>
<gene>
    <name evidence="7" type="ORF">H9636_06120</name>
</gene>
<dbReference type="Gene3D" id="3.40.50.300">
    <property type="entry name" value="P-loop containing nucleotide triphosphate hydrolases"/>
    <property type="match status" value="1"/>
</dbReference>
<evidence type="ECO:0000313" key="8">
    <source>
        <dbReference type="Proteomes" id="UP000640930"/>
    </source>
</evidence>
<evidence type="ECO:0000256" key="2">
    <source>
        <dbReference type="ARBA" id="ARBA00022448"/>
    </source>
</evidence>
<accession>A0ABR8XB61</accession>
<dbReference type="InterPro" id="IPR027417">
    <property type="entry name" value="P-loop_NTPase"/>
</dbReference>
<keyword evidence="2" id="KW-0813">Transport</keyword>
<dbReference type="InterPro" id="IPR003593">
    <property type="entry name" value="AAA+_ATPase"/>
</dbReference>
<keyword evidence="4 7" id="KW-0067">ATP-binding</keyword>
<keyword evidence="8" id="KW-1185">Reference proteome</keyword>
<keyword evidence="3" id="KW-0547">Nucleotide-binding</keyword>